<dbReference type="Pfam" id="PF08240">
    <property type="entry name" value="ADH_N"/>
    <property type="match status" value="1"/>
</dbReference>
<dbReference type="SUPFAM" id="SSF51735">
    <property type="entry name" value="NAD(P)-binding Rossmann-fold domains"/>
    <property type="match status" value="1"/>
</dbReference>
<evidence type="ECO:0000313" key="2">
    <source>
        <dbReference type="EMBL" id="RFA17112.1"/>
    </source>
</evidence>
<dbReference type="InterPro" id="IPR013154">
    <property type="entry name" value="ADH-like_N"/>
</dbReference>
<dbReference type="Pfam" id="PF13602">
    <property type="entry name" value="ADH_zinc_N_2"/>
    <property type="match status" value="1"/>
</dbReference>
<feature type="domain" description="Enoyl reductase (ER)" evidence="1">
    <location>
        <begin position="10"/>
        <end position="320"/>
    </location>
</feature>
<dbReference type="InterPro" id="IPR050700">
    <property type="entry name" value="YIM1/Zinc_Alcohol_DH_Fams"/>
</dbReference>
<dbReference type="Gene3D" id="3.40.50.720">
    <property type="entry name" value="NAD(P)-binding Rossmann-like Domain"/>
    <property type="match status" value="1"/>
</dbReference>
<dbReference type="PANTHER" id="PTHR11695">
    <property type="entry name" value="ALCOHOL DEHYDROGENASE RELATED"/>
    <property type="match status" value="1"/>
</dbReference>
<reference evidence="2 3" key="1">
    <citation type="submission" date="2017-04" db="EMBL/GenBank/DDBJ databases">
        <title>Comparative genome analysis of Subtercola boreus.</title>
        <authorList>
            <person name="Cho Y.-J."/>
            <person name="Cho A."/>
            <person name="Kim O.-S."/>
            <person name="Lee J.-I."/>
        </authorList>
    </citation>
    <scope>NUCLEOTIDE SEQUENCE [LARGE SCALE GENOMIC DNA]</scope>
    <source>
        <strain evidence="2 3">P27479</strain>
    </source>
</reference>
<gene>
    <name evidence="2" type="ORF">B7R22_00790</name>
</gene>
<dbReference type="SUPFAM" id="SSF50129">
    <property type="entry name" value="GroES-like"/>
    <property type="match status" value="1"/>
</dbReference>
<dbReference type="EMBL" id="NBXB01000004">
    <property type="protein sequence ID" value="RFA17112.1"/>
    <property type="molecule type" value="Genomic_DNA"/>
</dbReference>
<dbReference type="InterPro" id="IPR020843">
    <property type="entry name" value="ER"/>
</dbReference>
<dbReference type="AlphaFoldDB" id="A0A3E0W461"/>
<proteinExistence type="predicted"/>
<protein>
    <submittedName>
        <fullName evidence="2">NAD(P)-dependent alcohol dehydrogenase</fullName>
    </submittedName>
</protein>
<dbReference type="SMART" id="SM00829">
    <property type="entry name" value="PKS_ER"/>
    <property type="match status" value="1"/>
</dbReference>
<organism evidence="2 3">
    <name type="scientific">Subtercola boreus</name>
    <dbReference type="NCBI Taxonomy" id="120213"/>
    <lineage>
        <taxon>Bacteria</taxon>
        <taxon>Bacillati</taxon>
        <taxon>Actinomycetota</taxon>
        <taxon>Actinomycetes</taxon>
        <taxon>Micrococcales</taxon>
        <taxon>Microbacteriaceae</taxon>
        <taxon>Subtercola</taxon>
    </lineage>
</organism>
<name>A0A3E0W461_9MICO</name>
<dbReference type="Proteomes" id="UP000256541">
    <property type="component" value="Unassembled WGS sequence"/>
</dbReference>
<dbReference type="OrthoDB" id="9790818at2"/>
<evidence type="ECO:0000313" key="3">
    <source>
        <dbReference type="Proteomes" id="UP000256541"/>
    </source>
</evidence>
<dbReference type="PANTHER" id="PTHR11695:SF294">
    <property type="entry name" value="RETICULON-4-INTERACTING PROTEIN 1, MITOCHONDRIAL"/>
    <property type="match status" value="1"/>
</dbReference>
<dbReference type="CDD" id="cd08267">
    <property type="entry name" value="MDR1"/>
    <property type="match status" value="1"/>
</dbReference>
<sequence>MSAITRTAYGDPDTLHLTICAVPIPSANEVLVRVSGAGVDAGTWHLVTGKPYVMRLFGFGLRTPRDPIPGLAFSGRVVAIGPDVTHIHIGDEVMGSAQGAFAEYVTAKEGKVRPKPRNLSHVHAAALPISGVTAYEAVRDAKINAGDRVLVLGASGGVGHFAVQLAVAAGATVTGVCSSSKAEFVRSLGASDVIDYRETDPTDLEREWDIIIDTAGNRSLRRLRSVLSPDGTLVIVGGENGGAFLGGIERTLAATVVNVFSRHRLRGLVSRGNPADYKTLTALAEKNVIAPRVDSSFPLAEAAAAIDYVRSGKAHGKVVLSL</sequence>
<comment type="caution">
    <text evidence="2">The sequence shown here is derived from an EMBL/GenBank/DDBJ whole genome shotgun (WGS) entry which is preliminary data.</text>
</comment>
<dbReference type="InterPro" id="IPR011032">
    <property type="entry name" value="GroES-like_sf"/>
</dbReference>
<evidence type="ECO:0000259" key="1">
    <source>
        <dbReference type="SMART" id="SM00829"/>
    </source>
</evidence>
<dbReference type="InterPro" id="IPR036291">
    <property type="entry name" value="NAD(P)-bd_dom_sf"/>
</dbReference>
<dbReference type="GO" id="GO:0016491">
    <property type="term" value="F:oxidoreductase activity"/>
    <property type="evidence" value="ECO:0007669"/>
    <property type="project" value="InterPro"/>
</dbReference>
<accession>A0A3E0W461</accession>
<dbReference type="Gene3D" id="3.90.180.10">
    <property type="entry name" value="Medium-chain alcohol dehydrogenases, catalytic domain"/>
    <property type="match status" value="1"/>
</dbReference>